<dbReference type="Gene3D" id="2.60.40.10">
    <property type="entry name" value="Immunoglobulins"/>
    <property type="match status" value="1"/>
</dbReference>
<evidence type="ECO:0000313" key="3">
    <source>
        <dbReference type="Proteomes" id="UP000388235"/>
    </source>
</evidence>
<feature type="domain" description="Sulphur oxidation protein SoxZ" evidence="1">
    <location>
        <begin position="8"/>
        <end position="98"/>
    </location>
</feature>
<evidence type="ECO:0000313" key="2">
    <source>
        <dbReference type="EMBL" id="QGG80831.1"/>
    </source>
</evidence>
<organism evidence="2 3">
    <name type="scientific">Litorivicinus lipolyticus</name>
    <dbReference type="NCBI Taxonomy" id="418701"/>
    <lineage>
        <taxon>Bacteria</taxon>
        <taxon>Pseudomonadati</taxon>
        <taxon>Pseudomonadota</taxon>
        <taxon>Gammaproteobacteria</taxon>
        <taxon>Oceanospirillales</taxon>
        <taxon>Litorivicinaceae</taxon>
        <taxon>Litorivicinus</taxon>
    </lineage>
</organism>
<dbReference type="Proteomes" id="UP000388235">
    <property type="component" value="Chromosome"/>
</dbReference>
<dbReference type="InterPro" id="IPR014756">
    <property type="entry name" value="Ig_E-set"/>
</dbReference>
<dbReference type="EMBL" id="CP045871">
    <property type="protein sequence ID" value="QGG80831.1"/>
    <property type="molecule type" value="Genomic_DNA"/>
</dbReference>
<dbReference type="InterPro" id="IPR030995">
    <property type="entry name" value="SoxZ"/>
</dbReference>
<evidence type="ECO:0000259" key="1">
    <source>
        <dbReference type="Pfam" id="PF08770"/>
    </source>
</evidence>
<dbReference type="OrthoDB" id="9795530at2"/>
<gene>
    <name evidence="2" type="primary">soxZ</name>
    <name evidence="2" type="ORF">GH975_09715</name>
</gene>
<reference evidence="2 3" key="1">
    <citation type="submission" date="2019-11" db="EMBL/GenBank/DDBJ databases">
        <authorList>
            <person name="Khan S.A."/>
            <person name="Jeon C.O."/>
            <person name="Chun B.H."/>
        </authorList>
    </citation>
    <scope>NUCLEOTIDE SEQUENCE [LARGE SCALE GENOMIC DNA]</scope>
    <source>
        <strain evidence="2 3">IMCC 1097</strain>
    </source>
</reference>
<dbReference type="KEGG" id="llp:GH975_09715"/>
<dbReference type="NCBIfam" id="TIGR04490">
    <property type="entry name" value="SoxZ_true"/>
    <property type="match status" value="1"/>
</dbReference>
<dbReference type="InterPro" id="IPR013783">
    <property type="entry name" value="Ig-like_fold"/>
</dbReference>
<dbReference type="InterPro" id="IPR014880">
    <property type="entry name" value="SoxZ_dom"/>
</dbReference>
<keyword evidence="3" id="KW-1185">Reference proteome</keyword>
<dbReference type="AlphaFoldDB" id="A0A5Q2QEP0"/>
<proteinExistence type="predicted"/>
<protein>
    <submittedName>
        <fullName evidence="2">Thiosulfate oxidation carrier complex protein SoxZ</fullName>
    </submittedName>
</protein>
<dbReference type="SUPFAM" id="SSF81296">
    <property type="entry name" value="E set domains"/>
    <property type="match status" value="1"/>
</dbReference>
<accession>A0A5Q2QEP0</accession>
<dbReference type="RefSeq" id="WP_153714335.1">
    <property type="nucleotide sequence ID" value="NZ_CP045871.1"/>
</dbReference>
<sequence length="102" mass="10834">MAKTIRGKAKAKNGMVDVKVLMKHPMETGLRKDKDGNAIPPHFIQNVTAMSGGTMVFSAEFNSSVSKDPYLAFAYPGEKGGALTIAWSDNTGATDSADITVK</sequence>
<name>A0A5Q2QEP0_9GAMM</name>
<dbReference type="Pfam" id="PF08770">
    <property type="entry name" value="SoxZ"/>
    <property type="match status" value="1"/>
</dbReference>